<name>A0A4C1V9L7_EUMVA</name>
<evidence type="ECO:0000259" key="3">
    <source>
        <dbReference type="PROSITE" id="PS50960"/>
    </source>
</evidence>
<dbReference type="Proteomes" id="UP000299102">
    <property type="component" value="Unassembled WGS sequence"/>
</dbReference>
<reference evidence="4 5" key="1">
    <citation type="journal article" date="2019" name="Commun. Biol.">
        <title>The bagworm genome reveals a unique fibroin gene that provides high tensile strength.</title>
        <authorList>
            <person name="Kono N."/>
            <person name="Nakamura H."/>
            <person name="Ohtoshi R."/>
            <person name="Tomita M."/>
            <person name="Numata K."/>
            <person name="Arakawa K."/>
        </authorList>
    </citation>
    <scope>NUCLEOTIDE SEQUENCE [LARGE SCALE GENOMIC DNA]</scope>
</reference>
<keyword evidence="2" id="KW-0238">DNA-binding</keyword>
<evidence type="ECO:0000313" key="4">
    <source>
        <dbReference type="EMBL" id="GBP35501.1"/>
    </source>
</evidence>
<dbReference type="PROSITE" id="PS50960">
    <property type="entry name" value="HTH_PSQ"/>
    <property type="match status" value="1"/>
</dbReference>
<protein>
    <recommendedName>
        <fullName evidence="3">HTH psq-type domain-containing protein</fullName>
    </recommendedName>
</protein>
<keyword evidence="2" id="KW-0539">Nucleus</keyword>
<dbReference type="SUPFAM" id="SSF46689">
    <property type="entry name" value="Homeodomain-like"/>
    <property type="match status" value="1"/>
</dbReference>
<keyword evidence="5" id="KW-1185">Reference proteome</keyword>
<dbReference type="AlphaFoldDB" id="A0A4C1V9L7"/>
<feature type="domain" description="HTH psq-type" evidence="3">
    <location>
        <begin position="38"/>
        <end position="90"/>
    </location>
</feature>
<evidence type="ECO:0000256" key="2">
    <source>
        <dbReference type="PROSITE-ProRule" id="PRU00320"/>
    </source>
</evidence>
<proteinExistence type="predicted"/>
<comment type="caution">
    <text evidence="4">The sequence shown here is derived from an EMBL/GenBank/DDBJ whole genome shotgun (WGS) entry which is preliminary data.</text>
</comment>
<dbReference type="OrthoDB" id="7386886at2759"/>
<dbReference type="GO" id="GO:0003677">
    <property type="term" value="F:DNA binding"/>
    <property type="evidence" value="ECO:0007669"/>
    <property type="project" value="UniProtKB-UniRule"/>
</dbReference>
<evidence type="ECO:0000256" key="1">
    <source>
        <dbReference type="ARBA" id="ARBA00004123"/>
    </source>
</evidence>
<dbReference type="InterPro" id="IPR009057">
    <property type="entry name" value="Homeodomain-like_sf"/>
</dbReference>
<accession>A0A4C1V9L7</accession>
<dbReference type="Pfam" id="PF05225">
    <property type="entry name" value="HTH_psq"/>
    <property type="match status" value="1"/>
</dbReference>
<gene>
    <name evidence="4" type="ORF">EVAR_20011_1</name>
</gene>
<sequence>MRAVAPRAARAPACCAVRAARRQDAVFAGVMPRAQLSPKPKTKRKQWTRNNMIEAVKSVREKKMGLKKAVKLYNVPKTTLQRFVHSDQPPEEVVNTNI</sequence>
<dbReference type="EMBL" id="BGZK01000304">
    <property type="protein sequence ID" value="GBP35501.1"/>
    <property type="molecule type" value="Genomic_DNA"/>
</dbReference>
<evidence type="ECO:0000313" key="5">
    <source>
        <dbReference type="Proteomes" id="UP000299102"/>
    </source>
</evidence>
<dbReference type="InterPro" id="IPR007889">
    <property type="entry name" value="HTH_Psq"/>
</dbReference>
<feature type="DNA-binding region" description="H-T-H motif" evidence="2">
    <location>
        <begin position="66"/>
        <end position="86"/>
    </location>
</feature>
<comment type="subcellular location">
    <subcellularLocation>
        <location evidence="1 2">Nucleus</location>
    </subcellularLocation>
</comment>
<organism evidence="4 5">
    <name type="scientific">Eumeta variegata</name>
    <name type="common">Bagworm moth</name>
    <name type="synonym">Eumeta japonica</name>
    <dbReference type="NCBI Taxonomy" id="151549"/>
    <lineage>
        <taxon>Eukaryota</taxon>
        <taxon>Metazoa</taxon>
        <taxon>Ecdysozoa</taxon>
        <taxon>Arthropoda</taxon>
        <taxon>Hexapoda</taxon>
        <taxon>Insecta</taxon>
        <taxon>Pterygota</taxon>
        <taxon>Neoptera</taxon>
        <taxon>Endopterygota</taxon>
        <taxon>Lepidoptera</taxon>
        <taxon>Glossata</taxon>
        <taxon>Ditrysia</taxon>
        <taxon>Tineoidea</taxon>
        <taxon>Psychidae</taxon>
        <taxon>Oiketicinae</taxon>
        <taxon>Eumeta</taxon>
    </lineage>
</organism>
<dbReference type="Gene3D" id="1.10.10.60">
    <property type="entry name" value="Homeodomain-like"/>
    <property type="match status" value="1"/>
</dbReference>
<dbReference type="GO" id="GO:0005634">
    <property type="term" value="C:nucleus"/>
    <property type="evidence" value="ECO:0007669"/>
    <property type="project" value="UniProtKB-SubCell"/>
</dbReference>